<feature type="domain" description="HpcH/HpaI aldolase/citrate lyase" evidence="6">
    <location>
        <begin position="7"/>
        <end position="219"/>
    </location>
</feature>
<dbReference type="Proteomes" id="UP000663791">
    <property type="component" value="Unassembled WGS sequence"/>
</dbReference>
<keyword evidence="7" id="KW-0456">Lyase</keyword>
<keyword evidence="3 5" id="KW-0460">Magnesium</keyword>
<feature type="binding site" evidence="5">
    <location>
        <position position="150"/>
    </location>
    <ligand>
        <name>Mg(2+)</name>
        <dbReference type="ChEBI" id="CHEBI:18420"/>
    </ligand>
</feature>
<dbReference type="InterPro" id="IPR015813">
    <property type="entry name" value="Pyrv/PenolPyrv_kinase-like_dom"/>
</dbReference>
<evidence type="ECO:0000313" key="8">
    <source>
        <dbReference type="Proteomes" id="UP000663791"/>
    </source>
</evidence>
<proteinExistence type="predicted"/>
<dbReference type="GO" id="GO:0016829">
    <property type="term" value="F:lyase activity"/>
    <property type="evidence" value="ECO:0007669"/>
    <property type="project" value="UniProtKB-KW"/>
</dbReference>
<dbReference type="InterPro" id="IPR005000">
    <property type="entry name" value="Aldolase/citrate-lyase_domain"/>
</dbReference>
<evidence type="ECO:0000256" key="2">
    <source>
        <dbReference type="ARBA" id="ARBA00022723"/>
    </source>
</evidence>
<sequence>MGTALSRSALYVPGDAPDKLRKALDRGADELIVDLEDAVLPANKPKARDIVWMWVDGLPATDVKVWVRINQHGPEREADVRALAGCEELAGFVAAKTEDAAELVALDALLTELGSAAKVVPLLESANAVLNAREIALAPRVERLQVGEADLRADVGVTPGADERELLYARSHVVFASAAAGISPPIAPVSVEFRDLDAYRASTEAVARLGFVGRACIHPAQVAVANEVFTPTDEEVAKATALLERFAGGDAGVGVDADGRMVDEAVLRQARGVLVRRR</sequence>
<dbReference type="PIRSF" id="PIRSF015582">
    <property type="entry name" value="Cit_lyase_B"/>
    <property type="match status" value="1"/>
</dbReference>
<keyword evidence="8" id="KW-1185">Reference proteome</keyword>
<reference evidence="7" key="1">
    <citation type="submission" date="2021-01" db="EMBL/GenBank/DDBJ databases">
        <title>Novel species in genus Nocardioides.</title>
        <authorList>
            <person name="Zhang G."/>
        </authorList>
    </citation>
    <scope>NUCLEOTIDE SEQUENCE</scope>
    <source>
        <strain evidence="7">Zg-536</strain>
    </source>
</reference>
<dbReference type="SUPFAM" id="SSF51621">
    <property type="entry name" value="Phosphoenolpyruvate/pyruvate domain"/>
    <property type="match status" value="1"/>
</dbReference>
<dbReference type="GO" id="GO:0000287">
    <property type="term" value="F:magnesium ion binding"/>
    <property type="evidence" value="ECO:0007669"/>
    <property type="project" value="TreeGrafter"/>
</dbReference>
<evidence type="ECO:0000256" key="5">
    <source>
        <dbReference type="PIRSR" id="PIRSR015582-2"/>
    </source>
</evidence>
<organism evidence="7 8">
    <name type="scientific">Nocardioides faecalis</name>
    <dbReference type="NCBI Taxonomy" id="2803858"/>
    <lineage>
        <taxon>Bacteria</taxon>
        <taxon>Bacillati</taxon>
        <taxon>Actinomycetota</taxon>
        <taxon>Actinomycetes</taxon>
        <taxon>Propionibacteriales</taxon>
        <taxon>Nocardioidaceae</taxon>
        <taxon>Nocardioides</taxon>
    </lineage>
</organism>
<evidence type="ECO:0000256" key="1">
    <source>
        <dbReference type="ARBA" id="ARBA00001946"/>
    </source>
</evidence>
<dbReference type="Gene3D" id="3.20.20.60">
    <property type="entry name" value="Phosphoenolpyruvate-binding domains"/>
    <property type="match status" value="1"/>
</dbReference>
<dbReference type="AlphaFoldDB" id="A0A938Y4P8"/>
<dbReference type="InterPro" id="IPR040442">
    <property type="entry name" value="Pyrv_kinase-like_dom_sf"/>
</dbReference>
<keyword evidence="2 5" id="KW-0479">Metal-binding</keyword>
<protein>
    <submittedName>
        <fullName evidence="7">CoA ester lyase</fullName>
    </submittedName>
</protein>
<dbReference type="PANTHER" id="PTHR32308">
    <property type="entry name" value="LYASE BETA SUBUNIT, PUTATIVE (AFU_ORTHOLOGUE AFUA_4G13030)-RELATED"/>
    <property type="match status" value="1"/>
</dbReference>
<name>A0A938Y4P8_9ACTN</name>
<gene>
    <name evidence="7" type="ORF">JK386_04530</name>
</gene>
<evidence type="ECO:0000259" key="6">
    <source>
        <dbReference type="Pfam" id="PF03328"/>
    </source>
</evidence>
<evidence type="ECO:0000256" key="3">
    <source>
        <dbReference type="ARBA" id="ARBA00022842"/>
    </source>
</evidence>
<dbReference type="PANTHER" id="PTHR32308:SF0">
    <property type="entry name" value="HPCH_HPAI ALDOLASE_CITRATE LYASE DOMAIN-CONTAINING PROTEIN"/>
    <property type="match status" value="1"/>
</dbReference>
<dbReference type="EMBL" id="JAERTX010000004">
    <property type="protein sequence ID" value="MBM9459157.1"/>
    <property type="molecule type" value="Genomic_DNA"/>
</dbReference>
<evidence type="ECO:0000256" key="4">
    <source>
        <dbReference type="PIRSR" id="PIRSR015582-1"/>
    </source>
</evidence>
<comment type="caution">
    <text evidence="7">The sequence shown here is derived from an EMBL/GenBank/DDBJ whole genome shotgun (WGS) entry which is preliminary data.</text>
</comment>
<feature type="binding site" evidence="5">
    <location>
        <position position="124"/>
    </location>
    <ligand>
        <name>Mg(2+)</name>
        <dbReference type="ChEBI" id="CHEBI:18420"/>
    </ligand>
</feature>
<comment type="cofactor">
    <cofactor evidence="1">
        <name>Mg(2+)</name>
        <dbReference type="ChEBI" id="CHEBI:18420"/>
    </cofactor>
</comment>
<dbReference type="RefSeq" id="WP_205290479.1">
    <property type="nucleotide sequence ID" value="NZ_CP074406.1"/>
</dbReference>
<dbReference type="GO" id="GO:0006107">
    <property type="term" value="P:oxaloacetate metabolic process"/>
    <property type="evidence" value="ECO:0007669"/>
    <property type="project" value="TreeGrafter"/>
</dbReference>
<feature type="binding site" evidence="4">
    <location>
        <position position="124"/>
    </location>
    <ligand>
        <name>substrate</name>
    </ligand>
</feature>
<accession>A0A938Y4P8</accession>
<dbReference type="Pfam" id="PF03328">
    <property type="entry name" value="HpcH_HpaI"/>
    <property type="match status" value="1"/>
</dbReference>
<evidence type="ECO:0000313" key="7">
    <source>
        <dbReference type="EMBL" id="MBM9459157.1"/>
    </source>
</evidence>
<feature type="binding site" evidence="4">
    <location>
        <position position="68"/>
    </location>
    <ligand>
        <name>substrate</name>
    </ligand>
</feature>
<dbReference type="InterPro" id="IPR011206">
    <property type="entry name" value="Citrate_lyase_beta/mcl1/mcl2"/>
</dbReference>